<evidence type="ECO:0000313" key="1">
    <source>
        <dbReference type="EMBL" id="ADN76447.1"/>
    </source>
</evidence>
<reference evidence="1 2" key="1">
    <citation type="journal article" date="2010" name="Stand. Genomic Sci.">
        <title>Complete genome sequence of Ferrimonas balearica type strain (PAT).</title>
        <authorList>
            <person name="Nolan M."/>
            <person name="Sikorski J."/>
            <person name="Davenport K."/>
            <person name="Lucas S."/>
            <person name="Glavina Del Rio T."/>
            <person name="Tice H."/>
            <person name="Cheng J."/>
            <person name="Goodwin L."/>
            <person name="Pitluck S."/>
            <person name="Liolios K."/>
            <person name="Ivanova N."/>
            <person name="Mavromatis K."/>
            <person name="Ovchinnikova G."/>
            <person name="Pati A."/>
            <person name="Chen A."/>
            <person name="Palaniappan K."/>
            <person name="Land M."/>
            <person name="Hauser L."/>
            <person name="Chang Y."/>
            <person name="Jeffries C."/>
            <person name="Tapia R."/>
            <person name="Brettin T."/>
            <person name="Detter J."/>
            <person name="Han C."/>
            <person name="Yasawong M."/>
            <person name="Rohde M."/>
            <person name="Tindall B."/>
            <person name="Goker M."/>
            <person name="Woyke T."/>
            <person name="Bristow J."/>
            <person name="Eisen J."/>
            <person name="Markowitz V."/>
            <person name="Hugenholtz P."/>
            <person name="Kyrpides N."/>
            <person name="Klenk H."/>
            <person name="Lapidus A."/>
        </authorList>
    </citation>
    <scope>NUCLEOTIDE SEQUENCE [LARGE SCALE GENOMIC DNA]</scope>
    <source>
        <strain evidence="2">DSM 9799 / CCM 4581 / KCTC 23876 / PAT</strain>
    </source>
</reference>
<dbReference type="EMBL" id="CP002209">
    <property type="protein sequence ID" value="ADN76447.1"/>
    <property type="molecule type" value="Genomic_DNA"/>
</dbReference>
<dbReference type="AlphaFoldDB" id="E1SWG5"/>
<dbReference type="Proteomes" id="UP000006683">
    <property type="component" value="Chromosome"/>
</dbReference>
<protein>
    <submittedName>
        <fullName evidence="1">Uncharacterized protein</fullName>
    </submittedName>
</protein>
<dbReference type="STRING" id="550540.Fbal_2244"/>
<proteinExistence type="predicted"/>
<name>E1SWG5_FERBD</name>
<accession>E1SWG5</accession>
<dbReference type="HOGENOM" id="CLU_3396612_0_0_6"/>
<organism evidence="1 2">
    <name type="scientific">Ferrimonas balearica (strain DSM 9799 / CCM 4581 / KCTC 23876 / PAT)</name>
    <dbReference type="NCBI Taxonomy" id="550540"/>
    <lineage>
        <taxon>Bacteria</taxon>
        <taxon>Pseudomonadati</taxon>
        <taxon>Pseudomonadota</taxon>
        <taxon>Gammaproteobacteria</taxon>
        <taxon>Alteromonadales</taxon>
        <taxon>Ferrimonadaceae</taxon>
        <taxon>Ferrimonas</taxon>
    </lineage>
</organism>
<gene>
    <name evidence="1" type="ordered locus">Fbal_2244</name>
</gene>
<dbReference type="KEGG" id="fbl:Fbal_2244"/>
<keyword evidence="2" id="KW-1185">Reference proteome</keyword>
<evidence type="ECO:0000313" key="2">
    <source>
        <dbReference type="Proteomes" id="UP000006683"/>
    </source>
</evidence>
<sequence length="31" mass="3755">MEGRQDVMLKNAASLSNYFFESFYLSEWFDE</sequence>